<keyword evidence="1" id="KW-0472">Membrane</keyword>
<dbReference type="STRING" id="178901.AmDm5_1174"/>
<comment type="caution">
    <text evidence="2">The sequence shown here is derived from an EMBL/GenBank/DDBJ whole genome shotgun (WGS) entry which is preliminary data.</text>
</comment>
<accession>A0A177GDB6</accession>
<protein>
    <submittedName>
        <fullName evidence="2">Uncharacterized protein</fullName>
    </submittedName>
</protein>
<dbReference type="PATRIC" id="fig|178901.16.peg.1187"/>
<sequence length="45" mass="5282">MENLSVLNPQEIAEKQRRQKERLRAMLAFMVLIAGVMYGLTFTHF</sequence>
<evidence type="ECO:0000313" key="2">
    <source>
        <dbReference type="EMBL" id="OAG77751.1"/>
    </source>
</evidence>
<keyword evidence="1" id="KW-1133">Transmembrane helix</keyword>
<evidence type="ECO:0000256" key="1">
    <source>
        <dbReference type="SAM" id="Phobius"/>
    </source>
</evidence>
<name>A0A177GDB6_9PROT</name>
<keyword evidence="1" id="KW-0812">Transmembrane</keyword>
<proteinExistence type="predicted"/>
<evidence type="ECO:0000313" key="3">
    <source>
        <dbReference type="Proteomes" id="UP000077349"/>
    </source>
</evidence>
<reference evidence="2 3" key="1">
    <citation type="submission" date="2016-03" db="EMBL/GenBank/DDBJ databases">
        <title>Draft genome sequence of Acetobacter malorum CECT 7742, a strain isolated from strawberry vinegar.</title>
        <authorList>
            <person name="Sainz F."/>
            <person name="Mas A."/>
            <person name="Torija M.J."/>
        </authorList>
    </citation>
    <scope>NUCLEOTIDE SEQUENCE [LARGE SCALE GENOMIC DNA]</scope>
    <source>
        <strain evidence="2 3">CECT 7742</strain>
    </source>
</reference>
<dbReference type="Proteomes" id="UP000077349">
    <property type="component" value="Unassembled WGS sequence"/>
</dbReference>
<dbReference type="AlphaFoldDB" id="A0A177GDB6"/>
<feature type="transmembrane region" description="Helical" evidence="1">
    <location>
        <begin position="25"/>
        <end position="43"/>
    </location>
</feature>
<gene>
    <name evidence="2" type="ORF">Amal_01124</name>
</gene>
<dbReference type="EMBL" id="LVHD01000011">
    <property type="protein sequence ID" value="OAG77751.1"/>
    <property type="molecule type" value="Genomic_DNA"/>
</dbReference>
<organism evidence="2 3">
    <name type="scientific">Acetobacter malorum</name>
    <dbReference type="NCBI Taxonomy" id="178901"/>
    <lineage>
        <taxon>Bacteria</taxon>
        <taxon>Pseudomonadati</taxon>
        <taxon>Pseudomonadota</taxon>
        <taxon>Alphaproteobacteria</taxon>
        <taxon>Acetobacterales</taxon>
        <taxon>Acetobacteraceae</taxon>
        <taxon>Acetobacter</taxon>
    </lineage>
</organism>